<dbReference type="Gene3D" id="2.60.120.230">
    <property type="match status" value="2"/>
</dbReference>
<dbReference type="SUPFAM" id="SSF49742">
    <property type="entry name" value="PHM/PNGase F"/>
    <property type="match status" value="2"/>
</dbReference>
<feature type="chain" id="PRO_5003614619" evidence="2">
    <location>
        <begin position="25"/>
        <end position="643"/>
    </location>
</feature>
<name>H8KVU2_SOLCM</name>
<keyword evidence="5" id="KW-1185">Reference proteome</keyword>
<organism evidence="4 5">
    <name type="scientific">Solitalea canadensis (strain ATCC 29591 / DSM 3403 / JCM 21819 / LMG 8368 / NBRC 15130 / NCIMB 12057 / USAM 9D)</name>
    <name type="common">Flexibacter canadensis</name>
    <dbReference type="NCBI Taxonomy" id="929556"/>
    <lineage>
        <taxon>Bacteria</taxon>
        <taxon>Pseudomonadati</taxon>
        <taxon>Bacteroidota</taxon>
        <taxon>Sphingobacteriia</taxon>
        <taxon>Sphingobacteriales</taxon>
        <taxon>Sphingobacteriaceae</taxon>
        <taxon>Solitalea</taxon>
    </lineage>
</organism>
<sequence>MNRFKILAVIFSICLAISFLQTKAADTTHVVTHNKTTVVTDPSKGFNTYKKWGVFPTANVPVRKIILHVKFACPDSMRCADWDYMDRISIMRTKGKNGQVQDYEIARMLTPYGGAFDKKWKFEWQVDVTDFSSLLRDSVEIEYKHTGYEPNKDRGWAITLDFEIVKGKPALEPVSIQKIYDDSFSYGDTTKPINQALKPISFKAENNVLFARLRLVQTGHGMDEPDNCAEFCNKYRQLFFDDKLIDTRAIWKKCGDNPLYPQAGTWIIDRANWCPGNLMQPDIFDLKVQSGTTHTVQAKMEDYISSKPSAAEVISAYLIQYKEITNQNDVAIEDIVVPSSKYGHKRANPAVANPKVLIKNLGKNEITNLEMIYGTEGFSKKQFKWAGKMPSGKSVLISLPGVIDAKKSTNQFYAKVVKVNGKKDAYEADNFIKAPFEAAPLNAEKLIFYLHTNQQPEHNSYALKNASGEVLQGRKQGSLKANTIYRDTLALTAGAYTLALVDTAGDGLEFWYNTAGGRGSARLMNLNGEIVKAFESDCGAGWEYNFRVGEKPDAINKEMLSVGLFPTRTNDKTTLDYFGSTAQDVTVQLVTDPGSVIVEEHKYNQLKEGIFTYDLSRFPKGRFYLKVFVNGEEKFKKRVRLKE</sequence>
<keyword evidence="2" id="KW-0732">Signal</keyword>
<dbReference type="PANTHER" id="PTHR39319">
    <property type="entry name" value="SI:DKEY-256H2.1"/>
    <property type="match status" value="1"/>
</dbReference>
<dbReference type="Proteomes" id="UP000007590">
    <property type="component" value="Chromosome"/>
</dbReference>
<keyword evidence="4" id="KW-0378">Hydrolase</keyword>
<dbReference type="InterPro" id="IPR015197">
    <property type="entry name" value="PngaseF_C"/>
</dbReference>
<dbReference type="eggNOG" id="COG0265">
    <property type="taxonomic scope" value="Bacteria"/>
</dbReference>
<gene>
    <name evidence="4" type="ordered locus">Solca_1648</name>
</gene>
<accession>H8KVU2</accession>
<dbReference type="InterPro" id="IPR053251">
    <property type="entry name" value="N-glycanase"/>
</dbReference>
<dbReference type="GO" id="GO:0016715">
    <property type="term" value="F:oxidoreductase activity, acting on paired donors, with incorporation or reduction of molecular oxygen, reduced ascorbate as one donor, and incorporation of one atom of oxygen"/>
    <property type="evidence" value="ECO:0007669"/>
    <property type="project" value="InterPro"/>
</dbReference>
<dbReference type="STRING" id="929556.Solca_1648"/>
<dbReference type="PANTHER" id="PTHR39319:SF1">
    <property type="entry name" value="SI:DKEY-256H2.1"/>
    <property type="match status" value="1"/>
</dbReference>
<dbReference type="Pfam" id="PF09113">
    <property type="entry name" value="N-glycanase_C"/>
    <property type="match status" value="1"/>
</dbReference>
<dbReference type="InterPro" id="IPR008977">
    <property type="entry name" value="PHM/PNGase_F_dom_sf"/>
</dbReference>
<reference evidence="4" key="1">
    <citation type="submission" date="2012-02" db="EMBL/GenBank/DDBJ databases">
        <title>The complete genome of Solitalea canadensis DSM 3403.</title>
        <authorList>
            <consortium name="US DOE Joint Genome Institute (JGI-PGF)"/>
            <person name="Lucas S."/>
            <person name="Copeland A."/>
            <person name="Lapidus A."/>
            <person name="Glavina del Rio T."/>
            <person name="Dalin E."/>
            <person name="Tice H."/>
            <person name="Bruce D."/>
            <person name="Goodwin L."/>
            <person name="Pitluck S."/>
            <person name="Peters L."/>
            <person name="Ovchinnikova G."/>
            <person name="Lu M."/>
            <person name="Kyrpides N."/>
            <person name="Mavromatis K."/>
            <person name="Ivanova N."/>
            <person name="Brettin T."/>
            <person name="Detter J.C."/>
            <person name="Han C."/>
            <person name="Larimer F."/>
            <person name="Land M."/>
            <person name="Hauser L."/>
            <person name="Markowitz V."/>
            <person name="Cheng J.-F."/>
            <person name="Hugenholtz P."/>
            <person name="Woyke T."/>
            <person name="Wu D."/>
            <person name="Spring S."/>
            <person name="Schroeder M."/>
            <person name="Kopitz M."/>
            <person name="Brambilla E."/>
            <person name="Klenk H.-P."/>
            <person name="Eisen J.A."/>
        </authorList>
    </citation>
    <scope>NUCLEOTIDE SEQUENCE</scope>
    <source>
        <strain evidence="4">DSM 3403</strain>
    </source>
</reference>
<evidence type="ECO:0000259" key="3">
    <source>
        <dbReference type="Pfam" id="PF09113"/>
    </source>
</evidence>
<dbReference type="InterPro" id="IPR014784">
    <property type="entry name" value="Cu2_ascorb_mOase-like_C"/>
</dbReference>
<keyword evidence="1" id="KW-1015">Disulfide bond</keyword>
<evidence type="ECO:0000313" key="5">
    <source>
        <dbReference type="Proteomes" id="UP000007590"/>
    </source>
</evidence>
<dbReference type="AlphaFoldDB" id="H8KVU2"/>
<keyword evidence="4" id="KW-0326">Glycosidase</keyword>
<evidence type="ECO:0000313" key="4">
    <source>
        <dbReference type="EMBL" id="AFD06715.1"/>
    </source>
</evidence>
<proteinExistence type="predicted"/>
<evidence type="ECO:0000256" key="1">
    <source>
        <dbReference type="ARBA" id="ARBA00023157"/>
    </source>
</evidence>
<dbReference type="RefSeq" id="WP_014679942.1">
    <property type="nucleotide sequence ID" value="NC_017770.1"/>
</dbReference>
<evidence type="ECO:0000256" key="2">
    <source>
        <dbReference type="SAM" id="SignalP"/>
    </source>
</evidence>
<feature type="signal peptide" evidence="2">
    <location>
        <begin position="1"/>
        <end position="24"/>
    </location>
</feature>
<feature type="domain" description="Peptide-N-glycosidase F C-terminal" evidence="3">
    <location>
        <begin position="196"/>
        <end position="305"/>
    </location>
</feature>
<dbReference type="KEGG" id="scn:Solca_1648"/>
<dbReference type="OrthoDB" id="6281169at2"/>
<dbReference type="GO" id="GO:0016798">
    <property type="term" value="F:hydrolase activity, acting on glycosyl bonds"/>
    <property type="evidence" value="ECO:0007669"/>
    <property type="project" value="UniProtKB-KW"/>
</dbReference>
<protein>
    <submittedName>
        <fullName evidence="4">Peptide-N-glycosidase F, N terminal/Peptide-N-glycosidase F, C terminal</fullName>
    </submittedName>
</protein>
<dbReference type="HOGENOM" id="CLU_426838_0_0_10"/>
<dbReference type="EMBL" id="CP003349">
    <property type="protein sequence ID" value="AFD06715.1"/>
    <property type="molecule type" value="Genomic_DNA"/>
</dbReference>